<evidence type="ECO:0000313" key="4">
    <source>
        <dbReference type="EMBL" id="MCW1916433.1"/>
    </source>
</evidence>
<proteinExistence type="predicted"/>
<dbReference type="PANTHER" id="PTHR34384">
    <property type="entry name" value="L-2,3-DIAMINOPROPANOATE--CITRATE LIGASE"/>
    <property type="match status" value="1"/>
</dbReference>
<reference evidence="4" key="1">
    <citation type="submission" date="2022-10" db="EMBL/GenBank/DDBJ databases">
        <title>Luteolibacter sp. GHJ8, whole genome shotgun sequencing project.</title>
        <authorList>
            <person name="Zhao G."/>
            <person name="Shen L."/>
        </authorList>
    </citation>
    <scope>NUCLEOTIDE SEQUENCE</scope>
    <source>
        <strain evidence="4">GHJ8</strain>
    </source>
</reference>
<dbReference type="InterPro" id="IPR022770">
    <property type="entry name" value="IucA/IucC-like_C"/>
</dbReference>
<evidence type="ECO:0000259" key="3">
    <source>
        <dbReference type="Pfam" id="PF06276"/>
    </source>
</evidence>
<evidence type="ECO:0000256" key="1">
    <source>
        <dbReference type="ARBA" id="ARBA00004924"/>
    </source>
</evidence>
<feature type="domain" description="Aerobactin siderophore biosynthesis IucA/IucC-like C-terminal" evidence="3">
    <location>
        <begin position="407"/>
        <end position="524"/>
    </location>
</feature>
<dbReference type="EMBL" id="JAPDDR010000015">
    <property type="protein sequence ID" value="MCW1916433.1"/>
    <property type="molecule type" value="Genomic_DNA"/>
</dbReference>
<keyword evidence="5" id="KW-1185">Reference proteome</keyword>
<gene>
    <name evidence="4" type="ORF">OJ996_22790</name>
</gene>
<dbReference type="Gene3D" id="1.10.510.40">
    <property type="match status" value="1"/>
</dbReference>
<name>A0ABT3G9A3_9BACT</name>
<dbReference type="RefSeq" id="WP_264516009.1">
    <property type="nucleotide sequence ID" value="NZ_JAPDDR010000015.1"/>
</dbReference>
<dbReference type="InterPro" id="IPR037455">
    <property type="entry name" value="LucA/IucC-like"/>
</dbReference>
<comment type="caution">
    <text evidence="4">The sequence shown here is derived from an EMBL/GenBank/DDBJ whole genome shotgun (WGS) entry which is preliminary data.</text>
</comment>
<protein>
    <recommendedName>
        <fullName evidence="6">Siderophore synthetase component</fullName>
    </recommendedName>
</protein>
<comment type="pathway">
    <text evidence="1">Siderophore biosynthesis.</text>
</comment>
<dbReference type="PANTHER" id="PTHR34384:SF6">
    <property type="entry name" value="STAPHYLOFERRIN B SYNTHASE"/>
    <property type="match status" value="1"/>
</dbReference>
<dbReference type="InterPro" id="IPR007310">
    <property type="entry name" value="Aerobactin_biosyn_IucA/IucC_N"/>
</dbReference>
<accession>A0ABT3G9A3</accession>
<dbReference type="Pfam" id="PF06276">
    <property type="entry name" value="FhuF"/>
    <property type="match status" value="1"/>
</dbReference>
<evidence type="ECO:0008006" key="6">
    <source>
        <dbReference type="Google" id="ProtNLM"/>
    </source>
</evidence>
<sequence>MSAGIFTGGATTTAAVLEPPAARVFRQLLEALVFEGLIPLEKLRFGPGDRATGFAPVELDVGPCSIRCEARIGAFDRFEIRKHSAVESTSGEPLGLKAALALLDAMKADPERIAAIQEELRHTVRLCEWNEIHLGASTWERRHLSYEELDPRLHEGHPYHPCFKSRIGFSEDDHGNYGPEAGASFKLAWLAVSRAHLDQKLPCDEHRFFTSELGKAAYNVLLERSQAAGSSFETHGLLPVHPWQWQAIADRYRAEIDRGIIIPLGFCGDDYRATQSLRTLMNDRDPRKAHLKLPMSLVNTSSLRTFEAPLVASAPRISDWLSELVASDRFFRNSAPLVILKEYAAALYHPVDADERKEGELGCIWRESVHSELRPGEAALPFNALSMIEGDGRPFIDPLIRRFGIERWLWRLLEATIPPVWRLLERHGIAIEAHAQNLILIHQDGWPLHLAVRDFHESLERVPGDPIESLRELFMDTVFIYNLVELERLLRHEYGFSEATFWGMAGSFMTGAGHRTPRLTTESLMRKKLYGSRADEFHHEVANPFHSY</sequence>
<dbReference type="Gene3D" id="6.10.250.3370">
    <property type="match status" value="1"/>
</dbReference>
<evidence type="ECO:0000313" key="5">
    <source>
        <dbReference type="Proteomes" id="UP001165653"/>
    </source>
</evidence>
<dbReference type="Pfam" id="PF04183">
    <property type="entry name" value="IucA_IucC"/>
    <property type="match status" value="1"/>
</dbReference>
<feature type="domain" description="Aerobactin siderophore biosynthesis IucA/IucC N-terminal" evidence="2">
    <location>
        <begin position="146"/>
        <end position="385"/>
    </location>
</feature>
<evidence type="ECO:0000259" key="2">
    <source>
        <dbReference type="Pfam" id="PF04183"/>
    </source>
</evidence>
<dbReference type="Proteomes" id="UP001165653">
    <property type="component" value="Unassembled WGS sequence"/>
</dbReference>
<organism evidence="4 5">
    <name type="scientific">Luteolibacter rhizosphaerae</name>
    <dbReference type="NCBI Taxonomy" id="2989719"/>
    <lineage>
        <taxon>Bacteria</taxon>
        <taxon>Pseudomonadati</taxon>
        <taxon>Verrucomicrobiota</taxon>
        <taxon>Verrucomicrobiia</taxon>
        <taxon>Verrucomicrobiales</taxon>
        <taxon>Verrucomicrobiaceae</taxon>
        <taxon>Luteolibacter</taxon>
    </lineage>
</organism>